<evidence type="ECO:0000256" key="7">
    <source>
        <dbReference type="ARBA" id="ARBA00024211"/>
    </source>
</evidence>
<dbReference type="InterPro" id="IPR010369">
    <property type="entry name" value="SOK"/>
</dbReference>
<feature type="compositionally biased region" description="Basic and acidic residues" evidence="9">
    <location>
        <begin position="18"/>
        <end position="28"/>
    </location>
</feature>
<dbReference type="GO" id="GO:0051258">
    <property type="term" value="P:protein polymerization"/>
    <property type="evidence" value="ECO:0007669"/>
    <property type="project" value="UniProtKB-ARBA"/>
</dbReference>
<feature type="compositionally biased region" description="Basic residues" evidence="9">
    <location>
        <begin position="1"/>
        <end position="10"/>
    </location>
</feature>
<feature type="region of interest" description="Disordered" evidence="9">
    <location>
        <begin position="152"/>
        <end position="213"/>
    </location>
</feature>
<protein>
    <recommendedName>
        <fullName evidence="10">SOSEKI DIX-like domain-containing protein</fullName>
    </recommendedName>
</protein>
<dbReference type="GO" id="GO:0051302">
    <property type="term" value="P:regulation of cell division"/>
    <property type="evidence" value="ECO:0007669"/>
    <property type="project" value="UniProtKB-ARBA"/>
</dbReference>
<sequence>MEGRVRKYGQKHQQLSPDRAKVWKERSPRYKQRQPETVAETELRQKSQKVAVVYYLCRNRQLEHPHFIEVPLSSSEGLFLRDVIEKLNVLRGRGMASMYSWSCKRSYKSGFVWHDLCEDDLILPANGNEYVLKGSELVEEVNSGRFAPTVKLQNLKQLPEPPSARSQDDSSSSTSMSGRDTKISQDDELSPPVRLSSSSGVSPESRGGKSSTSNGCLSLTEYKIYKNDGLADASTQTEENVKANKARETCTRGVSTDDIALNSLSPCSKDDSEIQIDPSPPSSSSTSSSLGKTETLESLIKADASKYISSRRLEEGQMPISSKLRTTDMLMQLISCGSISVKDHSFGLIPSYKPRFSDSKFPSPLFSTSVMLGELDCLPDNPRFTSMRLEDKEYFSGSLVETKLPKEEGIATLKRSSSFNADRTHNADSVLDKEETTTRSKCIPKSLKPSFGKQPKHEPTRSPVSEGPRISSEAGSSSRIVSPCPSNGSSKRITDPCSSKKQSGRLESFREDKENVIKIEESSLQELGLSFTRKHLMRMHPGCN</sequence>
<evidence type="ECO:0000256" key="2">
    <source>
        <dbReference type="ARBA" id="ARBA00022473"/>
    </source>
</evidence>
<keyword evidence="2" id="KW-0217">Developmental protein</keyword>
<dbReference type="PANTHER" id="PTHR31083">
    <property type="entry name" value="UPSTREAM OF FLC PROTEIN (DUF966)"/>
    <property type="match status" value="1"/>
</dbReference>
<dbReference type="PIRSF" id="PIRSF031043">
    <property type="entry name" value="UCP031043"/>
    <property type="match status" value="1"/>
</dbReference>
<evidence type="ECO:0000256" key="5">
    <source>
        <dbReference type="ARBA" id="ARBA00023136"/>
    </source>
</evidence>
<dbReference type="Proteomes" id="UP001229421">
    <property type="component" value="Unassembled WGS sequence"/>
</dbReference>
<dbReference type="GO" id="GO:0005886">
    <property type="term" value="C:plasma membrane"/>
    <property type="evidence" value="ECO:0007669"/>
    <property type="project" value="UniProtKB-SubCell"/>
</dbReference>
<comment type="subunit">
    <text evidence="8">Homodimer. Forms long polymer filaments with other SOKs proteins polymers (e.g. SOK1, SOK2, SOK3 and SOK4) crucial for polar localization and biological activity. Binds to ANGUSTIFOLIA (AN).</text>
</comment>
<reference evidence="11" key="1">
    <citation type="journal article" date="2023" name="bioRxiv">
        <title>Improved chromosome-level genome assembly for marigold (Tagetes erecta).</title>
        <authorList>
            <person name="Jiang F."/>
            <person name="Yuan L."/>
            <person name="Wang S."/>
            <person name="Wang H."/>
            <person name="Xu D."/>
            <person name="Wang A."/>
            <person name="Fan W."/>
        </authorList>
    </citation>
    <scope>NUCLEOTIDE SEQUENCE</scope>
    <source>
        <strain evidence="11">WSJ</strain>
        <tissue evidence="11">Leaf</tissue>
    </source>
</reference>
<feature type="region of interest" description="Disordered" evidence="9">
    <location>
        <begin position="261"/>
        <end position="292"/>
    </location>
</feature>
<evidence type="ECO:0000256" key="6">
    <source>
        <dbReference type="ARBA" id="ARBA00023306"/>
    </source>
</evidence>
<feature type="compositionally biased region" description="Polar residues" evidence="9">
    <location>
        <begin position="473"/>
        <end position="501"/>
    </location>
</feature>
<feature type="compositionally biased region" description="Basic and acidic residues" evidence="9">
    <location>
        <begin position="425"/>
        <end position="438"/>
    </location>
</feature>
<keyword evidence="4" id="KW-0132">Cell division</keyword>
<comment type="subcellular location">
    <subcellularLocation>
        <location evidence="1">Cell membrane</location>
        <topology evidence="1">Peripheral membrane protein</topology>
        <orientation evidence="1">Cytoplasmic side</orientation>
    </subcellularLocation>
</comment>
<dbReference type="GO" id="GO:0090708">
    <property type="term" value="P:specification of plant organ axis polarity"/>
    <property type="evidence" value="ECO:0007669"/>
    <property type="project" value="UniProtKB-ARBA"/>
</dbReference>
<evidence type="ECO:0000256" key="9">
    <source>
        <dbReference type="SAM" id="MobiDB-lite"/>
    </source>
</evidence>
<evidence type="ECO:0000256" key="4">
    <source>
        <dbReference type="ARBA" id="ARBA00022618"/>
    </source>
</evidence>
<dbReference type="AlphaFoldDB" id="A0AAD8P0Y8"/>
<keyword evidence="6" id="KW-0131">Cell cycle</keyword>
<evidence type="ECO:0000256" key="3">
    <source>
        <dbReference type="ARBA" id="ARBA00022475"/>
    </source>
</evidence>
<dbReference type="GO" id="GO:0051301">
    <property type="term" value="P:cell division"/>
    <property type="evidence" value="ECO:0007669"/>
    <property type="project" value="UniProtKB-KW"/>
</dbReference>
<comment type="caution">
    <text evidence="11">The sequence shown here is derived from an EMBL/GenBank/DDBJ whole genome shotgun (WGS) entry which is preliminary data.</text>
</comment>
<accession>A0AAD8P0Y8</accession>
<feature type="compositionally biased region" description="Low complexity" evidence="9">
    <location>
        <begin position="163"/>
        <end position="177"/>
    </location>
</feature>
<evidence type="ECO:0000313" key="11">
    <source>
        <dbReference type="EMBL" id="KAK1435120.1"/>
    </source>
</evidence>
<feature type="region of interest" description="Disordered" evidence="9">
    <location>
        <begin position="1"/>
        <end position="40"/>
    </location>
</feature>
<dbReference type="GO" id="GO:2000067">
    <property type="term" value="P:regulation of root morphogenesis"/>
    <property type="evidence" value="ECO:0007669"/>
    <property type="project" value="UniProtKB-ARBA"/>
</dbReference>
<evidence type="ECO:0000259" key="10">
    <source>
        <dbReference type="Pfam" id="PF06136"/>
    </source>
</evidence>
<keyword evidence="3" id="KW-1003">Cell membrane</keyword>
<dbReference type="PANTHER" id="PTHR31083:SF6">
    <property type="entry name" value="PROTEIN SOSEKI 3"/>
    <property type="match status" value="1"/>
</dbReference>
<dbReference type="InterPro" id="IPR021182">
    <property type="entry name" value="SOK_magnoliopsida"/>
</dbReference>
<evidence type="ECO:0000256" key="8">
    <source>
        <dbReference type="ARBA" id="ARBA00046534"/>
    </source>
</evidence>
<dbReference type="EMBL" id="JAUHHV010000001">
    <property type="protein sequence ID" value="KAK1435120.1"/>
    <property type="molecule type" value="Genomic_DNA"/>
</dbReference>
<dbReference type="InterPro" id="IPR048351">
    <property type="entry name" value="SOK_DIX"/>
</dbReference>
<dbReference type="Pfam" id="PF06136">
    <property type="entry name" value="SOK"/>
    <property type="match status" value="1"/>
</dbReference>
<evidence type="ECO:0000313" key="12">
    <source>
        <dbReference type="Proteomes" id="UP001229421"/>
    </source>
</evidence>
<keyword evidence="5" id="KW-0472">Membrane</keyword>
<keyword evidence="12" id="KW-1185">Reference proteome</keyword>
<feature type="region of interest" description="Disordered" evidence="9">
    <location>
        <begin position="425"/>
        <end position="512"/>
    </location>
</feature>
<name>A0AAD8P0Y8_TARER</name>
<proteinExistence type="inferred from homology"/>
<evidence type="ECO:0000256" key="1">
    <source>
        <dbReference type="ARBA" id="ARBA00004413"/>
    </source>
</evidence>
<comment type="similarity">
    <text evidence="7">Belongs to the SOSEKI family.</text>
</comment>
<organism evidence="11 12">
    <name type="scientific">Tagetes erecta</name>
    <name type="common">African marigold</name>
    <dbReference type="NCBI Taxonomy" id="13708"/>
    <lineage>
        <taxon>Eukaryota</taxon>
        <taxon>Viridiplantae</taxon>
        <taxon>Streptophyta</taxon>
        <taxon>Embryophyta</taxon>
        <taxon>Tracheophyta</taxon>
        <taxon>Spermatophyta</taxon>
        <taxon>Magnoliopsida</taxon>
        <taxon>eudicotyledons</taxon>
        <taxon>Gunneridae</taxon>
        <taxon>Pentapetalae</taxon>
        <taxon>asterids</taxon>
        <taxon>campanulids</taxon>
        <taxon>Asterales</taxon>
        <taxon>Asteraceae</taxon>
        <taxon>Asteroideae</taxon>
        <taxon>Heliantheae alliance</taxon>
        <taxon>Tageteae</taxon>
        <taxon>Tagetes</taxon>
    </lineage>
</organism>
<feature type="compositionally biased region" description="Low complexity" evidence="9">
    <location>
        <begin position="190"/>
        <end position="205"/>
    </location>
</feature>
<gene>
    <name evidence="11" type="ORF">QVD17_00880</name>
</gene>
<feature type="domain" description="SOSEKI DIX-like" evidence="10">
    <location>
        <begin position="50"/>
        <end position="138"/>
    </location>
</feature>